<gene>
    <name evidence="1" type="ORF">S03H2_67403</name>
</gene>
<sequence>FKNGADFICVGMYDFQIVDDVNIALEVLNGDLERKRPWQA</sequence>
<dbReference type="EMBL" id="BARU01044123">
    <property type="protein sequence ID" value="GAH76422.1"/>
    <property type="molecule type" value="Genomic_DNA"/>
</dbReference>
<proteinExistence type="predicted"/>
<accession>X1I3X9</accession>
<reference evidence="1" key="1">
    <citation type="journal article" date="2014" name="Front. Microbiol.">
        <title>High frequency of phylogenetically diverse reductive dehalogenase-homologous genes in deep subseafloor sedimentary metagenomes.</title>
        <authorList>
            <person name="Kawai M."/>
            <person name="Futagami T."/>
            <person name="Toyoda A."/>
            <person name="Takaki Y."/>
            <person name="Nishi S."/>
            <person name="Hori S."/>
            <person name="Arai W."/>
            <person name="Tsubouchi T."/>
            <person name="Morono Y."/>
            <person name="Uchiyama I."/>
            <person name="Ito T."/>
            <person name="Fujiyama A."/>
            <person name="Inagaki F."/>
            <person name="Takami H."/>
        </authorList>
    </citation>
    <scope>NUCLEOTIDE SEQUENCE</scope>
    <source>
        <strain evidence="1">Expedition CK06-06</strain>
    </source>
</reference>
<evidence type="ECO:0000313" key="1">
    <source>
        <dbReference type="EMBL" id="GAH76422.1"/>
    </source>
</evidence>
<dbReference type="AlphaFoldDB" id="X1I3X9"/>
<comment type="caution">
    <text evidence="1">The sequence shown here is derived from an EMBL/GenBank/DDBJ whole genome shotgun (WGS) entry which is preliminary data.</text>
</comment>
<feature type="non-terminal residue" evidence="1">
    <location>
        <position position="1"/>
    </location>
</feature>
<protein>
    <submittedName>
        <fullName evidence="1">Uncharacterized protein</fullName>
    </submittedName>
</protein>
<organism evidence="1">
    <name type="scientific">marine sediment metagenome</name>
    <dbReference type="NCBI Taxonomy" id="412755"/>
    <lineage>
        <taxon>unclassified sequences</taxon>
        <taxon>metagenomes</taxon>
        <taxon>ecological metagenomes</taxon>
    </lineage>
</organism>
<name>X1I3X9_9ZZZZ</name>